<dbReference type="PANTHER" id="PTHR44259:SF37">
    <property type="entry name" value="DUF1618 DOMAIN-CONTAINING PROTEIN"/>
    <property type="match status" value="1"/>
</dbReference>
<dbReference type="InterPro" id="IPR005174">
    <property type="entry name" value="KIB1-4_b-propeller"/>
</dbReference>
<evidence type="ECO:0000313" key="3">
    <source>
        <dbReference type="Proteomes" id="UP001318860"/>
    </source>
</evidence>
<organism evidence="2 3">
    <name type="scientific">Rehmannia glutinosa</name>
    <name type="common">Chinese foxglove</name>
    <dbReference type="NCBI Taxonomy" id="99300"/>
    <lineage>
        <taxon>Eukaryota</taxon>
        <taxon>Viridiplantae</taxon>
        <taxon>Streptophyta</taxon>
        <taxon>Embryophyta</taxon>
        <taxon>Tracheophyta</taxon>
        <taxon>Spermatophyta</taxon>
        <taxon>Magnoliopsida</taxon>
        <taxon>eudicotyledons</taxon>
        <taxon>Gunneridae</taxon>
        <taxon>Pentapetalae</taxon>
        <taxon>asterids</taxon>
        <taxon>lamiids</taxon>
        <taxon>Lamiales</taxon>
        <taxon>Orobanchaceae</taxon>
        <taxon>Rehmannieae</taxon>
        <taxon>Rehmannia</taxon>
    </lineage>
</organism>
<evidence type="ECO:0000313" key="2">
    <source>
        <dbReference type="EMBL" id="KAK6129299.1"/>
    </source>
</evidence>
<sequence>MMLPPPAVEEGGGDKFYNFYSVADNKVLTVNKSPVAAAGKSGLDVPDDDAVFVGSSHGWLGLSNKRNHDFFLSNPLSRRHIKIPSIRSLPLPEENWTWPSGHGVLKIIISGSPDEDCRAMMSFGPERRLAFCCPGRSTEWTPIGALVHEDGEIDGLHGITARSYEDYVYSSKERVFFCATQFGCLESWDLRDPGSPRLDWEVNVYDMDVENYPWADRSEEELEIKLMCRNMQYLVFSEQSSQLFLITRLVMEQVLLDGSYVVDLESRIDEGYPHKTIGFDVHRIDREKGELWYMDGSLDGLAFFIGSNHGFALSASDFPGLKPNSIYYTEAKEYTFSNWGNDKNYGGHDIGIFDYGNKTFSSCYYPNDVQNMKKIVPAPFWFTPSPL</sequence>
<dbReference type="PANTHER" id="PTHR44259">
    <property type="entry name" value="OS07G0183000 PROTEIN-RELATED"/>
    <property type="match status" value="1"/>
</dbReference>
<keyword evidence="3" id="KW-1185">Reference proteome</keyword>
<proteinExistence type="predicted"/>
<dbReference type="Pfam" id="PF03478">
    <property type="entry name" value="Beta-prop_KIB1-4"/>
    <property type="match status" value="1"/>
</dbReference>
<reference evidence="2 3" key="1">
    <citation type="journal article" date="2021" name="Comput. Struct. Biotechnol. J.">
        <title>De novo genome assembly of the potent medicinal plant Rehmannia glutinosa using nanopore technology.</title>
        <authorList>
            <person name="Ma L."/>
            <person name="Dong C."/>
            <person name="Song C."/>
            <person name="Wang X."/>
            <person name="Zheng X."/>
            <person name="Niu Y."/>
            <person name="Chen S."/>
            <person name="Feng W."/>
        </authorList>
    </citation>
    <scope>NUCLEOTIDE SEQUENCE [LARGE SCALE GENOMIC DNA]</scope>
    <source>
        <strain evidence="2">DH-2019</strain>
    </source>
</reference>
<dbReference type="InterPro" id="IPR050942">
    <property type="entry name" value="F-box_BR-signaling"/>
</dbReference>
<comment type="caution">
    <text evidence="2">The sequence shown here is derived from an EMBL/GenBank/DDBJ whole genome shotgun (WGS) entry which is preliminary data.</text>
</comment>
<accession>A0ABR0V4V2</accession>
<dbReference type="EMBL" id="JABTTQ020001659">
    <property type="protein sequence ID" value="KAK6129299.1"/>
    <property type="molecule type" value="Genomic_DNA"/>
</dbReference>
<protein>
    <recommendedName>
        <fullName evidence="1">KIB1-4 beta-propeller domain-containing protein</fullName>
    </recommendedName>
</protein>
<name>A0ABR0V4V2_REHGL</name>
<dbReference type="Proteomes" id="UP001318860">
    <property type="component" value="Unassembled WGS sequence"/>
</dbReference>
<feature type="domain" description="KIB1-4 beta-propeller" evidence="1">
    <location>
        <begin position="44"/>
        <end position="354"/>
    </location>
</feature>
<gene>
    <name evidence="2" type="ORF">DH2020_037008</name>
</gene>
<evidence type="ECO:0000259" key="1">
    <source>
        <dbReference type="Pfam" id="PF03478"/>
    </source>
</evidence>